<dbReference type="Pfam" id="PF13629">
    <property type="entry name" value="T2SS-T3SS_pil_N"/>
    <property type="match status" value="1"/>
</dbReference>
<evidence type="ECO:0000313" key="6">
    <source>
        <dbReference type="Proteomes" id="UP000287198"/>
    </source>
</evidence>
<dbReference type="AlphaFoldDB" id="A0A432XRP6"/>
<dbReference type="InterPro" id="IPR004846">
    <property type="entry name" value="T2SS/T3SS_dom"/>
</dbReference>
<dbReference type="GO" id="GO:0015627">
    <property type="term" value="C:type II protein secretion system complex"/>
    <property type="evidence" value="ECO:0007669"/>
    <property type="project" value="TreeGrafter"/>
</dbReference>
<protein>
    <submittedName>
        <fullName evidence="5">Uncharacterized protein</fullName>
    </submittedName>
</protein>
<organism evidence="5 6">
    <name type="scientific">Pseudidiomarina halophila</name>
    <dbReference type="NCBI Taxonomy" id="1449799"/>
    <lineage>
        <taxon>Bacteria</taxon>
        <taxon>Pseudomonadati</taxon>
        <taxon>Pseudomonadota</taxon>
        <taxon>Gammaproteobacteria</taxon>
        <taxon>Alteromonadales</taxon>
        <taxon>Idiomarinaceae</taxon>
        <taxon>Pseudidiomarina</taxon>
    </lineage>
</organism>
<keyword evidence="2" id="KW-0732">Signal</keyword>
<dbReference type="OrthoDB" id="9775455at2"/>
<dbReference type="EMBL" id="PIPW01000005">
    <property type="protein sequence ID" value="RUO51372.1"/>
    <property type="molecule type" value="Genomic_DNA"/>
</dbReference>
<dbReference type="RefSeq" id="WP_126764543.1">
    <property type="nucleotide sequence ID" value="NZ_JBHLTZ010000002.1"/>
</dbReference>
<evidence type="ECO:0000256" key="1">
    <source>
        <dbReference type="RuleBase" id="RU004003"/>
    </source>
</evidence>
<evidence type="ECO:0000256" key="2">
    <source>
        <dbReference type="SAM" id="SignalP"/>
    </source>
</evidence>
<feature type="chain" id="PRO_5019202598" evidence="2">
    <location>
        <begin position="20"/>
        <end position="404"/>
    </location>
</feature>
<feature type="domain" description="Pilus formation protein N-terminal" evidence="4">
    <location>
        <begin position="24"/>
        <end position="86"/>
    </location>
</feature>
<dbReference type="PRINTS" id="PR00811">
    <property type="entry name" value="BCTERIALGSPD"/>
</dbReference>
<dbReference type="InterPro" id="IPR032789">
    <property type="entry name" value="T2SS-T3SS_pil_N"/>
</dbReference>
<evidence type="ECO:0000259" key="4">
    <source>
        <dbReference type="Pfam" id="PF13629"/>
    </source>
</evidence>
<dbReference type="Pfam" id="PF00263">
    <property type="entry name" value="Secretin"/>
    <property type="match status" value="1"/>
</dbReference>
<sequence length="404" mass="44644">MVKQCITLVLLFTCYALQAEPEVHEIDAGESLIWQLGEVDEVVITNEGVVAYQQLDQGAMVVTGKQTGTTDILFFAGNRLQSSHRVTVRAAIDHRLKLELVALQRRFPQLKIDDHEAFVSISGQLDVQYQEQVDELLARHPKLISQIEFVGDQQRPMLVVEVRIAEVKRSFTRHLGVRWPAHVNGPLIEDMGQWLHLPLSAQSTIDVMEREGQARLLATPTLSAVSGGEADFLVGGEFPVPQVLAQGLQDVSFRPYGIQLRVAPQLLANGQIQTKLIAEMSSIDPAVAVNGIPGLLTRKVASTLIVPAGETLILSGLIQHEQAEQADRFPALHNLPVLGALFTSKQFRRAETDLVIMVTPKLASDAQTRRARADTIKQQINAFRRSVDCTGLLEPFLEGGWRND</sequence>
<keyword evidence="6" id="KW-1185">Reference proteome</keyword>
<dbReference type="InterPro" id="IPR001775">
    <property type="entry name" value="GspD/PilQ"/>
</dbReference>
<dbReference type="PANTHER" id="PTHR30332">
    <property type="entry name" value="PROBABLE GENERAL SECRETION PATHWAY PROTEIN D"/>
    <property type="match status" value="1"/>
</dbReference>
<dbReference type="PANTHER" id="PTHR30332:SF17">
    <property type="entry name" value="TYPE IV PILIATION SYSTEM PROTEIN DR_0774-RELATED"/>
    <property type="match status" value="1"/>
</dbReference>
<comment type="similarity">
    <text evidence="1">Belongs to the bacterial secretin family.</text>
</comment>
<proteinExistence type="inferred from homology"/>
<evidence type="ECO:0000313" key="5">
    <source>
        <dbReference type="EMBL" id="RUO51372.1"/>
    </source>
</evidence>
<reference evidence="6" key="1">
    <citation type="journal article" date="2018" name="Front. Microbiol.">
        <title>Genome-Based Analysis Reveals the Taxonomy and Diversity of the Family Idiomarinaceae.</title>
        <authorList>
            <person name="Liu Y."/>
            <person name="Lai Q."/>
            <person name="Shao Z."/>
        </authorList>
    </citation>
    <scope>NUCLEOTIDE SEQUENCE [LARGE SCALE GENOMIC DNA]</scope>
    <source>
        <strain evidence="6">BH195</strain>
    </source>
</reference>
<accession>A0A432XRP6</accession>
<name>A0A432XRP6_9GAMM</name>
<dbReference type="GO" id="GO:0009306">
    <property type="term" value="P:protein secretion"/>
    <property type="evidence" value="ECO:0007669"/>
    <property type="project" value="InterPro"/>
</dbReference>
<feature type="signal peptide" evidence="2">
    <location>
        <begin position="1"/>
        <end position="19"/>
    </location>
</feature>
<feature type="domain" description="Type II/III secretion system secretin-like" evidence="3">
    <location>
        <begin position="208"/>
        <end position="362"/>
    </location>
</feature>
<dbReference type="Proteomes" id="UP000287198">
    <property type="component" value="Unassembled WGS sequence"/>
</dbReference>
<evidence type="ECO:0000259" key="3">
    <source>
        <dbReference type="Pfam" id="PF00263"/>
    </source>
</evidence>
<comment type="caution">
    <text evidence="5">The sequence shown here is derived from an EMBL/GenBank/DDBJ whole genome shotgun (WGS) entry which is preliminary data.</text>
</comment>
<gene>
    <name evidence="5" type="ORF">CWI69_11845</name>
</gene>
<dbReference type="InterPro" id="IPR050810">
    <property type="entry name" value="Bact_Secretion_Sys_Channel"/>
</dbReference>